<feature type="domain" description="N-acetyltransferase" evidence="1">
    <location>
        <begin position="225"/>
        <end position="393"/>
    </location>
</feature>
<proteinExistence type="predicted"/>
<sequence length="555" mass="62519">MPFARNSSYTGLRDELKRPQLTISAMRYSPEMQIDHHVTSKKSPKSTQTTPTMLLWDRQDCIPLRRILSEDDIIVLLTPVVIPHNRFADNDKDPFEPLGRAIASQHPLVRHVPYTKRGGITNVHYEFIKRAKAIVFVISGAHVDDDVSQIDLADAARTMADERPQIIVACCNLQTQNLHVDHFATLVQIAGYSPSELEAAASIIFDDVRPPTISSVPVQNLIIAPRTWDVEVCGIDMGPIHQLWTECLPPKFHLPQYQLVLLLQRDGFSRHYVVREPENKQIVGFCATFTTYPDGGQENLLGSVAVLIVKNPYRGRGVGLTLHNYALKQLQRTRGVNRLQLGSAFPRLFYGVPSDFFSRDWFSRRGWNMDGFQPGQGQEVSDWLLKFEDMPAKSFSSAGLTFRRCDMMEYHQVLEIVSRDVARKDNMGWYDQYCNLDGTSHIEDVVLGLEGDTIVAVALTYIPNSGSPAGNDLPWAKAIGADAGGVTCICIIDDHPEMVNSRDSVMIRLLDTCVKLLAEQGMRQLFIDGMKGGDDGFQSLGFRQWARYKEVWRKV</sequence>
<dbReference type="InterPro" id="IPR016181">
    <property type="entry name" value="Acyl_CoA_acyltransferase"/>
</dbReference>
<dbReference type="Gene3D" id="3.40.630.30">
    <property type="match status" value="1"/>
</dbReference>
<evidence type="ECO:0000313" key="3">
    <source>
        <dbReference type="Proteomes" id="UP000699042"/>
    </source>
</evidence>
<evidence type="ECO:0000313" key="2">
    <source>
        <dbReference type="EMBL" id="KAG7057576.1"/>
    </source>
</evidence>
<dbReference type="Pfam" id="PF00583">
    <property type="entry name" value="Acetyltransf_1"/>
    <property type="match status" value="1"/>
</dbReference>
<accession>A0A9P7RG56</accession>
<dbReference type="EMBL" id="JAESDN010000001">
    <property type="protein sequence ID" value="KAG7057576.1"/>
    <property type="molecule type" value="Genomic_DNA"/>
</dbReference>
<dbReference type="GO" id="GO:0016747">
    <property type="term" value="F:acyltransferase activity, transferring groups other than amino-acyl groups"/>
    <property type="evidence" value="ECO:0007669"/>
    <property type="project" value="InterPro"/>
</dbReference>
<dbReference type="InterPro" id="IPR000182">
    <property type="entry name" value="GNAT_dom"/>
</dbReference>
<comment type="caution">
    <text evidence="2">The sequence shown here is derived from an EMBL/GenBank/DDBJ whole genome shotgun (WGS) entry which is preliminary data.</text>
</comment>
<gene>
    <name evidence="2" type="ORF">JMJ77_004960</name>
</gene>
<dbReference type="PROSITE" id="PS51186">
    <property type="entry name" value="GNAT"/>
    <property type="match status" value="1"/>
</dbReference>
<dbReference type="SUPFAM" id="SSF55729">
    <property type="entry name" value="Acyl-CoA N-acyltransferases (Nat)"/>
    <property type="match status" value="1"/>
</dbReference>
<reference evidence="2" key="1">
    <citation type="submission" date="2021-05" db="EMBL/GenBank/DDBJ databases">
        <title>Comparative genomics of three Colletotrichum scovillei strains and genetic complementation revealed genes involved fungal growth and virulence on chili pepper.</title>
        <authorList>
            <person name="Hsieh D.-K."/>
            <person name="Chuang S.-C."/>
            <person name="Chen C.-Y."/>
            <person name="Chao Y.-T."/>
            <person name="Lu M.-Y.J."/>
            <person name="Lee M.-H."/>
            <person name="Shih M.-C."/>
        </authorList>
    </citation>
    <scope>NUCLEOTIDE SEQUENCE</scope>
    <source>
        <strain evidence="2">Coll-153</strain>
    </source>
</reference>
<protein>
    <recommendedName>
        <fullName evidence="1">N-acetyltransferase domain-containing protein</fullName>
    </recommendedName>
</protein>
<keyword evidence="3" id="KW-1185">Reference proteome</keyword>
<name>A0A9P7RG56_9PEZI</name>
<organism evidence="2 3">
    <name type="scientific">Colletotrichum scovillei</name>
    <dbReference type="NCBI Taxonomy" id="1209932"/>
    <lineage>
        <taxon>Eukaryota</taxon>
        <taxon>Fungi</taxon>
        <taxon>Dikarya</taxon>
        <taxon>Ascomycota</taxon>
        <taxon>Pezizomycotina</taxon>
        <taxon>Sordariomycetes</taxon>
        <taxon>Hypocreomycetidae</taxon>
        <taxon>Glomerellales</taxon>
        <taxon>Glomerellaceae</taxon>
        <taxon>Colletotrichum</taxon>
        <taxon>Colletotrichum acutatum species complex</taxon>
    </lineage>
</organism>
<dbReference type="CDD" id="cd04301">
    <property type="entry name" value="NAT_SF"/>
    <property type="match status" value="1"/>
</dbReference>
<dbReference type="Proteomes" id="UP000699042">
    <property type="component" value="Unassembled WGS sequence"/>
</dbReference>
<dbReference type="AlphaFoldDB" id="A0A9P7RG56"/>
<evidence type="ECO:0000259" key="1">
    <source>
        <dbReference type="PROSITE" id="PS51186"/>
    </source>
</evidence>